<accession>A0AA39SGA9</accession>
<dbReference type="PANTHER" id="PTHR31900">
    <property type="entry name" value="F-BOX/RNI SUPERFAMILY PROTEIN-RELATED"/>
    <property type="match status" value="1"/>
</dbReference>
<organism evidence="1 2">
    <name type="scientific">Acer saccharum</name>
    <name type="common">Sugar maple</name>
    <dbReference type="NCBI Taxonomy" id="4024"/>
    <lineage>
        <taxon>Eukaryota</taxon>
        <taxon>Viridiplantae</taxon>
        <taxon>Streptophyta</taxon>
        <taxon>Embryophyta</taxon>
        <taxon>Tracheophyta</taxon>
        <taxon>Spermatophyta</taxon>
        <taxon>Magnoliopsida</taxon>
        <taxon>eudicotyledons</taxon>
        <taxon>Gunneridae</taxon>
        <taxon>Pentapetalae</taxon>
        <taxon>rosids</taxon>
        <taxon>malvids</taxon>
        <taxon>Sapindales</taxon>
        <taxon>Sapindaceae</taxon>
        <taxon>Hippocastanoideae</taxon>
        <taxon>Acereae</taxon>
        <taxon>Acer</taxon>
    </lineage>
</organism>
<evidence type="ECO:0000313" key="2">
    <source>
        <dbReference type="Proteomes" id="UP001168877"/>
    </source>
</evidence>
<evidence type="ECO:0000313" key="1">
    <source>
        <dbReference type="EMBL" id="KAK0590597.1"/>
    </source>
</evidence>
<dbReference type="PANTHER" id="PTHR31900:SF30">
    <property type="entry name" value="SUPERFAMILY PROTEIN, PUTATIVE-RELATED"/>
    <property type="match status" value="1"/>
</dbReference>
<dbReference type="AlphaFoldDB" id="A0AA39SGA9"/>
<reference evidence="1" key="1">
    <citation type="journal article" date="2022" name="Plant J.">
        <title>Strategies of tolerance reflected in two North American maple genomes.</title>
        <authorList>
            <person name="McEvoy S.L."/>
            <person name="Sezen U.U."/>
            <person name="Trouern-Trend A."/>
            <person name="McMahon S.M."/>
            <person name="Schaberg P.G."/>
            <person name="Yang J."/>
            <person name="Wegrzyn J.L."/>
            <person name="Swenson N.G."/>
        </authorList>
    </citation>
    <scope>NUCLEOTIDE SEQUENCE</scope>
    <source>
        <strain evidence="1">NS2018</strain>
    </source>
</reference>
<sequence>MEAKKMKIRDGQQLVGGEASFGVLNFSIKDIETPSVLQDKQEATPEISQFTRNMEGLLHTSKMRKIDRLSYLLDHIIYHILSLMDTKYAGFVTHVLHHCKDLNLVKLELYCFDGGLWESLDSIDNAIIGTLTNIDFEYAISRRFEELETDVVDNFPPTLFECQTLKTLKLVQPRNFLMELSSFATLTTLQLYLDLENDTLSGCLNLENLLLVEYAVLEDTEPVMKVFSISAPRLVNLQISGLIYNGFTGINAPRLKFFNLNGTYPLFLSMVKCLSLEKVNIHMSPADDDMMPEFETDKLSMQQYVCGMILMGKGLYHVKSFSFVHLSKGKCVLYDNTANAETKVVELHKEAREEQLLFALPMVQDFDLNQLRHMLTEIVEKHPIPSLEIGSTWLIGLAPNF</sequence>
<dbReference type="EMBL" id="JAUESC010000381">
    <property type="protein sequence ID" value="KAK0590597.1"/>
    <property type="molecule type" value="Genomic_DNA"/>
</dbReference>
<dbReference type="Proteomes" id="UP001168877">
    <property type="component" value="Unassembled WGS sequence"/>
</dbReference>
<dbReference type="InterPro" id="IPR050232">
    <property type="entry name" value="FBL13/AtMIF1-like"/>
</dbReference>
<dbReference type="SUPFAM" id="SSF52047">
    <property type="entry name" value="RNI-like"/>
    <property type="match status" value="1"/>
</dbReference>
<gene>
    <name evidence="1" type="ORF">LWI29_029234</name>
</gene>
<comment type="caution">
    <text evidence="1">The sequence shown here is derived from an EMBL/GenBank/DDBJ whole genome shotgun (WGS) entry which is preliminary data.</text>
</comment>
<protein>
    <submittedName>
        <fullName evidence="1">Uncharacterized protein</fullName>
    </submittedName>
</protein>
<name>A0AA39SGA9_ACESA</name>
<reference evidence="1" key="2">
    <citation type="submission" date="2023-06" db="EMBL/GenBank/DDBJ databases">
        <authorList>
            <person name="Swenson N.G."/>
            <person name="Wegrzyn J.L."/>
            <person name="Mcevoy S.L."/>
        </authorList>
    </citation>
    <scope>NUCLEOTIDE SEQUENCE</scope>
    <source>
        <strain evidence="1">NS2018</strain>
        <tissue evidence="1">Leaf</tissue>
    </source>
</reference>
<proteinExistence type="predicted"/>
<keyword evidence="2" id="KW-1185">Reference proteome</keyword>